<evidence type="ECO:0000259" key="10">
    <source>
        <dbReference type="Pfam" id="PF00382"/>
    </source>
</evidence>
<evidence type="ECO:0000256" key="1">
    <source>
        <dbReference type="ARBA" id="ARBA00004123"/>
    </source>
</evidence>
<dbReference type="FunFam" id="1.10.472.10:FF:000066">
    <property type="entry name" value="Transcription factor IIIB subunit"/>
    <property type="match status" value="1"/>
</dbReference>
<feature type="domain" description="Transcription factor TFIIB cyclin-like" evidence="10">
    <location>
        <begin position="237"/>
        <end position="285"/>
    </location>
</feature>
<evidence type="ECO:0000256" key="5">
    <source>
        <dbReference type="ARBA" id="ARBA00022833"/>
    </source>
</evidence>
<dbReference type="Pfam" id="PF07741">
    <property type="entry name" value="BRF1"/>
    <property type="match status" value="1"/>
</dbReference>
<dbReference type="CDD" id="cd20553">
    <property type="entry name" value="CYCLIN_TFIIIB90_rpt1"/>
    <property type="match status" value="1"/>
</dbReference>
<dbReference type="GO" id="GO:0070897">
    <property type="term" value="P:transcription preinitiation complex assembly"/>
    <property type="evidence" value="ECO:0007669"/>
    <property type="project" value="InterPro"/>
</dbReference>
<evidence type="ECO:0000256" key="4">
    <source>
        <dbReference type="ARBA" id="ARBA00022771"/>
    </source>
</evidence>
<dbReference type="Gene3D" id="1.20.5.650">
    <property type="entry name" value="Single helix bin"/>
    <property type="match status" value="1"/>
</dbReference>
<dbReference type="FunFam" id="1.20.5.650:FF:000002">
    <property type="entry name" value="Cyclin/Brf1-like TBP-binding protein"/>
    <property type="match status" value="1"/>
</dbReference>
<comment type="subcellular location">
    <subcellularLocation>
        <location evidence="1">Nucleus</location>
    </subcellularLocation>
</comment>
<dbReference type="InterPro" id="IPR036915">
    <property type="entry name" value="Cyclin-like_sf"/>
</dbReference>
<dbReference type="CDD" id="cd20554">
    <property type="entry name" value="CYCLIN_TFIIIB90_rpt2"/>
    <property type="match status" value="1"/>
</dbReference>
<feature type="domain" description="Brf1 TBP-binding" evidence="11">
    <location>
        <begin position="454"/>
        <end position="563"/>
    </location>
</feature>
<dbReference type="GO" id="GO:0005634">
    <property type="term" value="C:nucleus"/>
    <property type="evidence" value="ECO:0007669"/>
    <property type="project" value="UniProtKB-SubCell"/>
</dbReference>
<dbReference type="SUPFAM" id="SSF47954">
    <property type="entry name" value="Cyclin-like"/>
    <property type="match status" value="2"/>
</dbReference>
<dbReference type="PANTHER" id="PTHR11618">
    <property type="entry name" value="TRANSCRIPTION INITIATION FACTOR IIB-RELATED"/>
    <property type="match status" value="1"/>
</dbReference>
<evidence type="ECO:0000256" key="2">
    <source>
        <dbReference type="ARBA" id="ARBA00010857"/>
    </source>
</evidence>
<evidence type="ECO:0000256" key="7">
    <source>
        <dbReference type="ARBA" id="ARBA00023163"/>
    </source>
</evidence>
<dbReference type="GO" id="GO:0000995">
    <property type="term" value="F:RNA polymerase III general transcription initiation factor activity"/>
    <property type="evidence" value="ECO:0007669"/>
    <property type="project" value="TreeGrafter"/>
</dbReference>
<keyword evidence="6" id="KW-0805">Transcription regulation</keyword>
<dbReference type="FunFam" id="1.10.472.10:FF:000007">
    <property type="entry name" value="Transcription factor IIIB 90 kDa subunit"/>
    <property type="match status" value="1"/>
</dbReference>
<evidence type="ECO:0000256" key="9">
    <source>
        <dbReference type="SAM" id="MobiDB-lite"/>
    </source>
</evidence>
<feature type="region of interest" description="Disordered" evidence="9">
    <location>
        <begin position="492"/>
        <end position="541"/>
    </location>
</feature>
<dbReference type="GO" id="GO:0097550">
    <property type="term" value="C:transcription preinitiation complex"/>
    <property type="evidence" value="ECO:0007669"/>
    <property type="project" value="TreeGrafter"/>
</dbReference>
<dbReference type="AlphaFoldDB" id="A0A6V7P1I9"/>
<keyword evidence="5" id="KW-0862">Zinc</keyword>
<evidence type="ECO:0000256" key="3">
    <source>
        <dbReference type="ARBA" id="ARBA00022723"/>
    </source>
</evidence>
<protein>
    <submittedName>
        <fullName evidence="12">Uncharacterized protein</fullName>
    </submittedName>
</protein>
<dbReference type="Gene3D" id="1.10.472.10">
    <property type="entry name" value="Cyclin-like"/>
    <property type="match status" value="2"/>
</dbReference>
<feature type="region of interest" description="Disordered" evidence="9">
    <location>
        <begin position="561"/>
        <end position="608"/>
    </location>
</feature>
<dbReference type="GO" id="GO:0008270">
    <property type="term" value="F:zinc ion binding"/>
    <property type="evidence" value="ECO:0007669"/>
    <property type="project" value="UniProtKB-KW"/>
</dbReference>
<evidence type="ECO:0000256" key="6">
    <source>
        <dbReference type="ARBA" id="ARBA00023015"/>
    </source>
</evidence>
<evidence type="ECO:0000256" key="8">
    <source>
        <dbReference type="ARBA" id="ARBA00023242"/>
    </source>
</evidence>
<dbReference type="GO" id="GO:0000126">
    <property type="term" value="C:transcription factor TFIIIB complex"/>
    <property type="evidence" value="ECO:0007669"/>
    <property type="project" value="TreeGrafter"/>
</dbReference>
<feature type="region of interest" description="Disordered" evidence="9">
    <location>
        <begin position="373"/>
        <end position="465"/>
    </location>
</feature>
<gene>
    <name evidence="12" type="ORF">CB5_LOCUS7707</name>
</gene>
<dbReference type="PANTHER" id="PTHR11618:SF4">
    <property type="entry name" value="TRANSCRIPTION FACTOR IIIB 90 KDA SUBUNIT"/>
    <property type="match status" value="1"/>
</dbReference>
<name>A0A6V7P1I9_ANACO</name>
<dbReference type="Pfam" id="PF00382">
    <property type="entry name" value="TFIIB"/>
    <property type="match status" value="2"/>
</dbReference>
<dbReference type="InterPro" id="IPR000812">
    <property type="entry name" value="TFIIB"/>
</dbReference>
<evidence type="ECO:0000259" key="11">
    <source>
        <dbReference type="Pfam" id="PF07741"/>
    </source>
</evidence>
<organism evidence="12">
    <name type="scientific">Ananas comosus var. bracteatus</name>
    <name type="common">red pineapple</name>
    <dbReference type="NCBI Taxonomy" id="296719"/>
    <lineage>
        <taxon>Eukaryota</taxon>
        <taxon>Viridiplantae</taxon>
        <taxon>Streptophyta</taxon>
        <taxon>Embryophyta</taxon>
        <taxon>Tracheophyta</taxon>
        <taxon>Spermatophyta</taxon>
        <taxon>Magnoliopsida</taxon>
        <taxon>Liliopsida</taxon>
        <taxon>Poales</taxon>
        <taxon>Bromeliaceae</taxon>
        <taxon>Bromelioideae</taxon>
        <taxon>Ananas</taxon>
    </lineage>
</organism>
<keyword evidence="3" id="KW-0479">Metal-binding</keyword>
<dbReference type="InterPro" id="IPR013150">
    <property type="entry name" value="TFIIB_cyclin"/>
</dbReference>
<feature type="compositionally biased region" description="Basic and acidic residues" evidence="9">
    <location>
        <begin position="416"/>
        <end position="429"/>
    </location>
</feature>
<keyword evidence="4" id="KW-0863">Zinc-finger</keyword>
<feature type="domain" description="Transcription factor TFIIB cyclin-like" evidence="10">
    <location>
        <begin position="69"/>
        <end position="164"/>
    </location>
</feature>
<dbReference type="GO" id="GO:0001006">
    <property type="term" value="F:RNA polymerase III type 3 promoter sequence-specific DNA binding"/>
    <property type="evidence" value="ECO:0007669"/>
    <property type="project" value="TreeGrafter"/>
</dbReference>
<dbReference type="InterPro" id="IPR011665">
    <property type="entry name" value="BRF1_TBP-bd_dom"/>
</dbReference>
<keyword evidence="8" id="KW-0539">Nucleus</keyword>
<sequence>MVYCSHCGDHCPSIKDPDSGYICCAMCGKILDQDIFGSDPMFTKDSAGQSRLAGNILVSVESGYSASHERTLMKGKDEIRHLVNSLQVGGGDSIVDRAHRFYQIAVDKNFTRGRRTSHVAAACLYIACRQVPLLQSKKAYLLIDFSDYLQINVYVLGAVFLQLCKVLQLIEHPIVQKLVDPSLFIHRFTERLLGKRNNAISETALRIIASMKRDWMQASLLFFHFACVYDIYFVGETGRKPSGLCGAALYIAALSHGLDYSKSDVVTVVHVCEATLTKRLIEFENTESGSLTIEEFLMRADELERESYSNNLPKPGEVLCKHKDSNKDSNEHHFAHGLCRKCYNKFIKISGGLEGGSEPPAFQRAERLRMEAAKKEAKMKESGLNTELFDAENSPVHGENGDKSTVTSEKSGNESQKSRSPESPGHETVDASAQSENESQDQNEAAVDEPETFSDIDDAEVDGYLHNEEEKHFKKIIWEDMNKEYLQEQAAKEAAAAAAELEDFVNSSDGAQEKKAKKERKQRRTEDGKKSAPARTPFEATCNMLKRKGFGSKINMGAVEGLYTSDQDNRKKQKSAPDPLDEFGDTDGATENNEAVDGGDVGNDGEAEAFDDYYENGDEDYAYTENFDFDEND</sequence>
<accession>A0A6V7P1I9</accession>
<dbReference type="GO" id="GO:0017025">
    <property type="term" value="F:TBP-class protein binding"/>
    <property type="evidence" value="ECO:0007669"/>
    <property type="project" value="InterPro"/>
</dbReference>
<proteinExistence type="inferred from homology"/>
<keyword evidence="7" id="KW-0804">Transcription</keyword>
<comment type="similarity">
    <text evidence="2">Belongs to the TFIIB family.</text>
</comment>
<reference evidence="12" key="1">
    <citation type="submission" date="2020-07" db="EMBL/GenBank/DDBJ databases">
        <authorList>
            <person name="Lin J."/>
        </authorList>
    </citation>
    <scope>NUCLEOTIDE SEQUENCE</scope>
</reference>
<dbReference type="EMBL" id="LR862144">
    <property type="protein sequence ID" value="CAD1824496.1"/>
    <property type="molecule type" value="Genomic_DNA"/>
</dbReference>
<evidence type="ECO:0000313" key="12">
    <source>
        <dbReference type="EMBL" id="CAD1824496.1"/>
    </source>
</evidence>
<feature type="compositionally biased region" description="Polar residues" evidence="9">
    <location>
        <begin position="403"/>
        <end position="415"/>
    </location>
</feature>
<feature type="compositionally biased region" description="Acidic residues" evidence="9">
    <location>
        <begin position="438"/>
        <end position="461"/>
    </location>
</feature>